<accession>A0A0E9W5V3</accession>
<dbReference type="AlphaFoldDB" id="A0A0E9W5V3"/>
<evidence type="ECO:0000313" key="1">
    <source>
        <dbReference type="EMBL" id="JAH84970.1"/>
    </source>
</evidence>
<name>A0A0E9W5V3_ANGAN</name>
<dbReference type="EMBL" id="GBXM01023607">
    <property type="protein sequence ID" value="JAH84970.1"/>
    <property type="molecule type" value="Transcribed_RNA"/>
</dbReference>
<sequence length="29" mass="3421">MREDSHFLLLLLYSHPPRELLLSVSLLLD</sequence>
<organism evidence="1">
    <name type="scientific">Anguilla anguilla</name>
    <name type="common">European freshwater eel</name>
    <name type="synonym">Muraena anguilla</name>
    <dbReference type="NCBI Taxonomy" id="7936"/>
    <lineage>
        <taxon>Eukaryota</taxon>
        <taxon>Metazoa</taxon>
        <taxon>Chordata</taxon>
        <taxon>Craniata</taxon>
        <taxon>Vertebrata</taxon>
        <taxon>Euteleostomi</taxon>
        <taxon>Actinopterygii</taxon>
        <taxon>Neopterygii</taxon>
        <taxon>Teleostei</taxon>
        <taxon>Anguilliformes</taxon>
        <taxon>Anguillidae</taxon>
        <taxon>Anguilla</taxon>
    </lineage>
</organism>
<reference evidence="1" key="2">
    <citation type="journal article" date="2015" name="Fish Shellfish Immunol.">
        <title>Early steps in the European eel (Anguilla anguilla)-Vibrio vulnificus interaction in the gills: Role of the RtxA13 toxin.</title>
        <authorList>
            <person name="Callol A."/>
            <person name="Pajuelo D."/>
            <person name="Ebbesson L."/>
            <person name="Teles M."/>
            <person name="MacKenzie S."/>
            <person name="Amaro C."/>
        </authorList>
    </citation>
    <scope>NUCLEOTIDE SEQUENCE</scope>
</reference>
<proteinExistence type="predicted"/>
<reference evidence="1" key="1">
    <citation type="submission" date="2014-11" db="EMBL/GenBank/DDBJ databases">
        <authorList>
            <person name="Amaro Gonzalez C."/>
        </authorList>
    </citation>
    <scope>NUCLEOTIDE SEQUENCE</scope>
</reference>
<protein>
    <submittedName>
        <fullName evidence="1">Uncharacterized protein</fullName>
    </submittedName>
</protein>